<reference evidence="1" key="2">
    <citation type="journal article" date="2020" name="Nat. Commun.">
        <title>Large-scale genome sequencing of mycorrhizal fungi provides insights into the early evolution of symbiotic traits.</title>
        <authorList>
            <person name="Miyauchi S."/>
            <person name="Kiss E."/>
            <person name="Kuo A."/>
            <person name="Drula E."/>
            <person name="Kohler A."/>
            <person name="Sanchez-Garcia M."/>
            <person name="Morin E."/>
            <person name="Andreopoulos B."/>
            <person name="Barry K.W."/>
            <person name="Bonito G."/>
            <person name="Buee M."/>
            <person name="Carver A."/>
            <person name="Chen C."/>
            <person name="Cichocki N."/>
            <person name="Clum A."/>
            <person name="Culley D."/>
            <person name="Crous P.W."/>
            <person name="Fauchery L."/>
            <person name="Girlanda M."/>
            <person name="Hayes R.D."/>
            <person name="Keri Z."/>
            <person name="LaButti K."/>
            <person name="Lipzen A."/>
            <person name="Lombard V."/>
            <person name="Magnuson J."/>
            <person name="Maillard F."/>
            <person name="Murat C."/>
            <person name="Nolan M."/>
            <person name="Ohm R.A."/>
            <person name="Pangilinan J."/>
            <person name="Pereira M.F."/>
            <person name="Perotto S."/>
            <person name="Peter M."/>
            <person name="Pfister S."/>
            <person name="Riley R."/>
            <person name="Sitrit Y."/>
            <person name="Stielow J.B."/>
            <person name="Szollosi G."/>
            <person name="Zifcakova L."/>
            <person name="Stursova M."/>
            <person name="Spatafora J.W."/>
            <person name="Tedersoo L."/>
            <person name="Vaario L.M."/>
            <person name="Yamada A."/>
            <person name="Yan M."/>
            <person name="Wang P."/>
            <person name="Xu J."/>
            <person name="Bruns T."/>
            <person name="Baldrian P."/>
            <person name="Vilgalys R."/>
            <person name="Dunand C."/>
            <person name="Henrissat B."/>
            <person name="Grigoriev I.V."/>
            <person name="Hibbett D."/>
            <person name="Nagy L.G."/>
            <person name="Martin F.M."/>
        </authorList>
    </citation>
    <scope>NUCLEOTIDE SEQUENCE</scope>
    <source>
        <strain evidence="1">P2</strain>
    </source>
</reference>
<gene>
    <name evidence="1" type="ORF">BDM02DRAFT_3122124</name>
</gene>
<evidence type="ECO:0000313" key="1">
    <source>
        <dbReference type="EMBL" id="KAF9644296.1"/>
    </source>
</evidence>
<dbReference type="Proteomes" id="UP000886501">
    <property type="component" value="Unassembled WGS sequence"/>
</dbReference>
<name>A0ACB6Z564_THEGA</name>
<keyword evidence="2" id="KW-1185">Reference proteome</keyword>
<accession>A0ACB6Z564</accession>
<sequence length="763" mass="83851">MSLRKAAAVARAAAKTQLSSDEDEGSDGWDGCEGSKPKVKTGTRGRTSEGGSSQKKRGRPRALTVGSSGTRPDSPQPTPKARKSLDSPRKVKGTKRPQHSTPSGLDSDLSELSSLEDPASPTHQPISPTLFRSIPEQANGSPPGTGRTISKHKPPPSSMSSRPLASSASFTLGAPPKTPADTSRVRNILSGVLGSGKSVLGRTTSSPSISFSSPTISFSREMWERDKLGSCVWVLVDRSGHPVERRGKGEAYWWPAEVVSQRGVIPIDVKFFGRICDAAPPKCSLWTPSGVVIWPMLLPSGGMRFTSTNYTLTTDDSADLDFSAPAKRPRTDLDDRWKVATDEMIRTDAERNDGFVPRLTSLQSGMAYERLKDPDEVTTDDDLSDEEAAEIHHPPTSFIDPGPDPMLNIPGERVLARVNNSRTEYWPAVITDYVPSTAPRRRGKYSIMFFDKVKKNVNRALFYTSLDDGFSTCKLGEIRYCVPVDDGRDESDDEEMEDVDRSPSPIPSTSLRDCGEFRGLDLHQQLGYTKEVLQAVLNNSYPPVQSRHERFMKGGKERATLDKDASLKGVMTSKEVSKLTKLLIRWVLRDLVKAEQMAEDCEVTTEPDVHTDPDFPSEPPPSSFTGSVDLSRDSEELEEIPTHAASTARPPPLRGCPAYENLTVREKLDYCTNILVPEAILQILLWRSGDRGSTAVCSVEEEERLHHIGSVLTQQSSDWIGDLLRQRDVLGGRGKLKMGKGEDEGPKPISMVEGGTRLRRKIR</sequence>
<proteinExistence type="predicted"/>
<evidence type="ECO:0000313" key="2">
    <source>
        <dbReference type="Proteomes" id="UP000886501"/>
    </source>
</evidence>
<dbReference type="EMBL" id="MU118148">
    <property type="protein sequence ID" value="KAF9644296.1"/>
    <property type="molecule type" value="Genomic_DNA"/>
</dbReference>
<reference evidence="1" key="1">
    <citation type="submission" date="2019-10" db="EMBL/GenBank/DDBJ databases">
        <authorList>
            <consortium name="DOE Joint Genome Institute"/>
            <person name="Kuo A."/>
            <person name="Miyauchi S."/>
            <person name="Kiss E."/>
            <person name="Drula E."/>
            <person name="Kohler A."/>
            <person name="Sanchez-Garcia M."/>
            <person name="Andreopoulos B."/>
            <person name="Barry K.W."/>
            <person name="Bonito G."/>
            <person name="Buee M."/>
            <person name="Carver A."/>
            <person name="Chen C."/>
            <person name="Cichocki N."/>
            <person name="Clum A."/>
            <person name="Culley D."/>
            <person name="Crous P.W."/>
            <person name="Fauchery L."/>
            <person name="Girlanda M."/>
            <person name="Hayes R."/>
            <person name="Keri Z."/>
            <person name="Labutti K."/>
            <person name="Lipzen A."/>
            <person name="Lombard V."/>
            <person name="Magnuson J."/>
            <person name="Maillard F."/>
            <person name="Morin E."/>
            <person name="Murat C."/>
            <person name="Nolan M."/>
            <person name="Ohm R."/>
            <person name="Pangilinan J."/>
            <person name="Pereira M."/>
            <person name="Perotto S."/>
            <person name="Peter M."/>
            <person name="Riley R."/>
            <person name="Sitrit Y."/>
            <person name="Stielow B."/>
            <person name="Szollosi G."/>
            <person name="Zifcakova L."/>
            <person name="Stursova M."/>
            <person name="Spatafora J.W."/>
            <person name="Tedersoo L."/>
            <person name="Vaario L.-M."/>
            <person name="Yamada A."/>
            <person name="Yan M."/>
            <person name="Wang P."/>
            <person name="Xu J."/>
            <person name="Bruns T."/>
            <person name="Baldrian P."/>
            <person name="Vilgalys R."/>
            <person name="Henrissat B."/>
            <person name="Grigoriev I.V."/>
            <person name="Hibbett D."/>
            <person name="Nagy L.G."/>
            <person name="Martin F.M."/>
        </authorList>
    </citation>
    <scope>NUCLEOTIDE SEQUENCE</scope>
    <source>
        <strain evidence="1">P2</strain>
    </source>
</reference>
<protein>
    <submittedName>
        <fullName evidence="1">Uncharacterized protein</fullName>
    </submittedName>
</protein>
<organism evidence="1 2">
    <name type="scientific">Thelephora ganbajun</name>
    <name type="common">Ganba fungus</name>
    <dbReference type="NCBI Taxonomy" id="370292"/>
    <lineage>
        <taxon>Eukaryota</taxon>
        <taxon>Fungi</taxon>
        <taxon>Dikarya</taxon>
        <taxon>Basidiomycota</taxon>
        <taxon>Agaricomycotina</taxon>
        <taxon>Agaricomycetes</taxon>
        <taxon>Thelephorales</taxon>
        <taxon>Thelephoraceae</taxon>
        <taxon>Thelephora</taxon>
    </lineage>
</organism>
<comment type="caution">
    <text evidence="1">The sequence shown here is derived from an EMBL/GenBank/DDBJ whole genome shotgun (WGS) entry which is preliminary data.</text>
</comment>